<keyword evidence="1" id="KW-0732">Signal</keyword>
<reference evidence="3" key="1">
    <citation type="journal article" date="2012" name="Nat. Biotechnol.">
        <title>Reference genome sequence of the model plant Setaria.</title>
        <authorList>
            <person name="Bennetzen J.L."/>
            <person name="Schmutz J."/>
            <person name="Wang H."/>
            <person name="Percifield R."/>
            <person name="Hawkins J."/>
            <person name="Pontaroli A.C."/>
            <person name="Estep M."/>
            <person name="Feng L."/>
            <person name="Vaughn J.N."/>
            <person name="Grimwood J."/>
            <person name="Jenkins J."/>
            <person name="Barry K."/>
            <person name="Lindquist E."/>
            <person name="Hellsten U."/>
            <person name="Deshpande S."/>
            <person name="Wang X."/>
            <person name="Wu X."/>
            <person name="Mitros T."/>
            <person name="Triplett J."/>
            <person name="Yang X."/>
            <person name="Ye C.Y."/>
            <person name="Mauro-Herrera M."/>
            <person name="Wang L."/>
            <person name="Li P."/>
            <person name="Sharma M."/>
            <person name="Sharma R."/>
            <person name="Ronald P.C."/>
            <person name="Panaud O."/>
            <person name="Kellogg E.A."/>
            <person name="Brutnell T.P."/>
            <person name="Doust A.N."/>
            <person name="Tuskan G.A."/>
            <person name="Rokhsar D."/>
            <person name="Devos K.M."/>
        </authorList>
    </citation>
    <scope>NUCLEOTIDE SEQUENCE [LARGE SCALE GENOMIC DNA]</scope>
    <source>
        <strain evidence="3">Yugu1</strain>
    </source>
</reference>
<organism evidence="3">
    <name type="scientific">Setaria italica</name>
    <name type="common">Foxtail millet</name>
    <name type="synonym">Panicum italicum</name>
    <dbReference type="NCBI Taxonomy" id="4555"/>
    <lineage>
        <taxon>Eukaryota</taxon>
        <taxon>Viridiplantae</taxon>
        <taxon>Streptophyta</taxon>
        <taxon>Embryophyta</taxon>
        <taxon>Tracheophyta</taxon>
        <taxon>Spermatophyta</taxon>
        <taxon>Magnoliopsida</taxon>
        <taxon>Liliopsida</taxon>
        <taxon>Poales</taxon>
        <taxon>Poaceae</taxon>
        <taxon>PACMAD clade</taxon>
        <taxon>Panicoideae</taxon>
        <taxon>Panicodae</taxon>
        <taxon>Paniceae</taxon>
        <taxon>Cenchrinae</taxon>
        <taxon>Setaria</taxon>
    </lineage>
</organism>
<feature type="domain" description="Bifunctional inhibitor/plant lipid transfer protein/seed storage helical" evidence="2">
    <location>
        <begin position="11"/>
        <end position="104"/>
    </location>
</feature>
<dbReference type="Pfam" id="PF14368">
    <property type="entry name" value="LTP_2"/>
    <property type="match status" value="1"/>
</dbReference>
<protein>
    <recommendedName>
        <fullName evidence="2">Bifunctional inhibitor/plant lipid transfer protein/seed storage helical domain-containing protein</fullName>
    </recommendedName>
</protein>
<reference evidence="3" key="2">
    <citation type="submission" date="2015-07" db="EMBL/GenBank/DDBJ databases">
        <authorList>
            <person name="Noorani M."/>
        </authorList>
    </citation>
    <scope>NUCLEOTIDE SEQUENCE</scope>
    <source>
        <strain evidence="3">Yugu1</strain>
    </source>
</reference>
<evidence type="ECO:0000313" key="3">
    <source>
        <dbReference type="EMBL" id="RCV35168.1"/>
    </source>
</evidence>
<feature type="chain" id="PRO_5017010575" description="Bifunctional inhibitor/plant lipid transfer protein/seed storage helical domain-containing protein" evidence="1">
    <location>
        <begin position="27"/>
        <end position="120"/>
    </location>
</feature>
<name>A0A368RYE2_SETIT</name>
<dbReference type="OrthoDB" id="654726at2759"/>
<feature type="signal peptide" evidence="1">
    <location>
        <begin position="1"/>
        <end position="26"/>
    </location>
</feature>
<sequence length="120" mass="13685">MHIKVILQLLVFALVLTIFTTHQAWGEEDCYEEKRSIIKYCIKSIRIRGKYVPPSRTCRVYVELCDMACVCHVLTPQDELRISAFKLVRLARDYGVPVPAGSKCGSWTVPPSLPLPRTYS</sequence>
<dbReference type="InterPro" id="IPR016140">
    <property type="entry name" value="Bifunc_inhib/LTP/seed_store"/>
</dbReference>
<dbReference type="PANTHER" id="PTHR33286:SF24">
    <property type="entry name" value="BIFUNCTIONAL INHIBITOR_PLANT LIPID TRANSFER PROTEIN_SEED STORAGE HELICAL DOMAIN-CONTAINING PROTEIN"/>
    <property type="match status" value="1"/>
</dbReference>
<dbReference type="EMBL" id="CM003534">
    <property type="protein sequence ID" value="RCV35168.1"/>
    <property type="molecule type" value="Genomic_DNA"/>
</dbReference>
<evidence type="ECO:0000259" key="2">
    <source>
        <dbReference type="Pfam" id="PF14368"/>
    </source>
</evidence>
<evidence type="ECO:0000256" key="1">
    <source>
        <dbReference type="SAM" id="SignalP"/>
    </source>
</evidence>
<dbReference type="PANTHER" id="PTHR33286">
    <property type="entry name" value="BIFUNCTIONAL INHIBITOR/LIPID-TRANSFER PROTEIN/SEED STORAGE 2S ALBUMIN SUPERFAMILY PROTEIN"/>
    <property type="match status" value="1"/>
</dbReference>
<accession>A0A368RYE2</accession>
<proteinExistence type="predicted"/>
<dbReference type="AlphaFoldDB" id="A0A368RYE2"/>
<gene>
    <name evidence="3" type="ORF">SETIT_7G218500v2</name>
</gene>